<dbReference type="GO" id="GO:0006508">
    <property type="term" value="P:proteolysis"/>
    <property type="evidence" value="ECO:0007669"/>
    <property type="project" value="UniProtKB-KW"/>
</dbReference>
<proteinExistence type="inferred from homology"/>
<evidence type="ECO:0000256" key="1">
    <source>
        <dbReference type="ARBA" id="ARBA00008140"/>
    </source>
</evidence>
<dbReference type="PANTHER" id="PTHR12378">
    <property type="entry name" value="DESUMOYLATING ISOPEPTIDASE"/>
    <property type="match status" value="1"/>
</dbReference>
<accession>A0A813HXI2</accession>
<dbReference type="PROSITE" id="PS51858">
    <property type="entry name" value="PPPDE"/>
    <property type="match status" value="1"/>
</dbReference>
<dbReference type="EMBL" id="CAJNNV010033106">
    <property type="protein sequence ID" value="CAE8642110.1"/>
    <property type="molecule type" value="Genomic_DNA"/>
</dbReference>
<dbReference type="AlphaFoldDB" id="A0A813HXI2"/>
<dbReference type="OrthoDB" id="28127at2759"/>
<gene>
    <name evidence="6" type="ORF">PGLA1383_LOCUS56642</name>
</gene>
<dbReference type="Pfam" id="PF05903">
    <property type="entry name" value="Peptidase_C97"/>
    <property type="match status" value="1"/>
</dbReference>
<evidence type="ECO:0000256" key="3">
    <source>
        <dbReference type="ARBA" id="ARBA00022801"/>
    </source>
</evidence>
<feature type="compositionally biased region" description="Acidic residues" evidence="4">
    <location>
        <begin position="192"/>
        <end position="214"/>
    </location>
</feature>
<organism evidence="6 7">
    <name type="scientific">Polarella glacialis</name>
    <name type="common">Dinoflagellate</name>
    <dbReference type="NCBI Taxonomy" id="89957"/>
    <lineage>
        <taxon>Eukaryota</taxon>
        <taxon>Sar</taxon>
        <taxon>Alveolata</taxon>
        <taxon>Dinophyceae</taxon>
        <taxon>Suessiales</taxon>
        <taxon>Suessiaceae</taxon>
        <taxon>Polarella</taxon>
    </lineage>
</organism>
<dbReference type="GO" id="GO:0070646">
    <property type="term" value="P:protein modification by small protein removal"/>
    <property type="evidence" value="ECO:0007669"/>
    <property type="project" value="TreeGrafter"/>
</dbReference>
<feature type="domain" description="PPPDE" evidence="5">
    <location>
        <begin position="20"/>
        <end position="159"/>
    </location>
</feature>
<reference evidence="6" key="1">
    <citation type="submission" date="2021-02" db="EMBL/GenBank/DDBJ databases">
        <authorList>
            <person name="Dougan E. K."/>
            <person name="Rhodes N."/>
            <person name="Thang M."/>
            <person name="Chan C."/>
        </authorList>
    </citation>
    <scope>NUCLEOTIDE SEQUENCE</scope>
</reference>
<evidence type="ECO:0000256" key="2">
    <source>
        <dbReference type="ARBA" id="ARBA00022670"/>
    </source>
</evidence>
<sequence>AMGASSSAPMAKPGSSPGANEVRLAATEIVRIAGMGGYHTSVIVGDTEYFFDSVGIMEAPALWSHLAGDAKTGTDVKTEVTVIGTSHLSGRTMAQVLKPFFEKGSYDIFYKNCNTFSDAALYYLTNARLSSQYNRIERLVTATDPVSVSLLNRLVKAMMEKNTDGTVTGDVYVTNPEAEGFSVSDVIATLEADAEESDTEEPDEASESDTDDEFQGCGGGRLERTGCK</sequence>
<evidence type="ECO:0000256" key="4">
    <source>
        <dbReference type="SAM" id="MobiDB-lite"/>
    </source>
</evidence>
<dbReference type="InterPro" id="IPR008580">
    <property type="entry name" value="PPPDE_dom"/>
</dbReference>
<name>A0A813HXI2_POLGL</name>
<dbReference type="Gene3D" id="3.90.1720.30">
    <property type="entry name" value="PPPDE domains"/>
    <property type="match status" value="1"/>
</dbReference>
<dbReference type="GO" id="GO:0008233">
    <property type="term" value="F:peptidase activity"/>
    <property type="evidence" value="ECO:0007669"/>
    <property type="project" value="UniProtKB-KW"/>
</dbReference>
<keyword evidence="2" id="KW-0645">Protease</keyword>
<keyword evidence="3" id="KW-0378">Hydrolase</keyword>
<evidence type="ECO:0000259" key="5">
    <source>
        <dbReference type="PROSITE" id="PS51858"/>
    </source>
</evidence>
<evidence type="ECO:0000313" key="6">
    <source>
        <dbReference type="EMBL" id="CAE8642110.1"/>
    </source>
</evidence>
<dbReference type="Proteomes" id="UP000654075">
    <property type="component" value="Unassembled WGS sequence"/>
</dbReference>
<keyword evidence="7" id="KW-1185">Reference proteome</keyword>
<comment type="similarity">
    <text evidence="1">Belongs to the DeSI family.</text>
</comment>
<dbReference type="SMART" id="SM01179">
    <property type="entry name" value="DUF862"/>
    <property type="match status" value="1"/>
</dbReference>
<comment type="caution">
    <text evidence="6">The sequence shown here is derived from an EMBL/GenBank/DDBJ whole genome shotgun (WGS) entry which is preliminary data.</text>
</comment>
<feature type="non-terminal residue" evidence="6">
    <location>
        <position position="1"/>
    </location>
</feature>
<protein>
    <recommendedName>
        <fullName evidence="5">PPPDE domain-containing protein</fullName>
    </recommendedName>
</protein>
<evidence type="ECO:0000313" key="7">
    <source>
        <dbReference type="Proteomes" id="UP000654075"/>
    </source>
</evidence>
<feature type="region of interest" description="Disordered" evidence="4">
    <location>
        <begin position="189"/>
        <end position="228"/>
    </location>
</feature>
<dbReference type="InterPro" id="IPR042266">
    <property type="entry name" value="PPPDE_sf"/>
</dbReference>